<sequence>MSKKLKVTEQRFNAIKRQLKVKANTKESVAERHGLKVSTIKFISGCKDYATYRGRSTGKEYLPVDGLTAYEAVNSFAQTVNPATAPVKSVTAKLETKKPGAAAKYAQDLLEARTEAESYKNALAISKKHVKELQAEVDAYRTEEIRRTVAKARAGRSLLARFRRAA</sequence>
<evidence type="ECO:0000313" key="3">
    <source>
        <dbReference type="Proteomes" id="UP000295511"/>
    </source>
</evidence>
<dbReference type="EMBL" id="SMRU01000012">
    <property type="protein sequence ID" value="TDF95606.1"/>
    <property type="molecule type" value="Genomic_DNA"/>
</dbReference>
<organism evidence="2 3">
    <name type="scientific">Arthrobacter terricola</name>
    <dbReference type="NCBI Taxonomy" id="2547396"/>
    <lineage>
        <taxon>Bacteria</taxon>
        <taxon>Bacillati</taxon>
        <taxon>Actinomycetota</taxon>
        <taxon>Actinomycetes</taxon>
        <taxon>Micrococcales</taxon>
        <taxon>Micrococcaceae</taxon>
        <taxon>Arthrobacter</taxon>
    </lineage>
</organism>
<gene>
    <name evidence="2" type="ORF">E1809_11305</name>
</gene>
<feature type="coiled-coil region" evidence="1">
    <location>
        <begin position="102"/>
        <end position="143"/>
    </location>
</feature>
<keyword evidence="1" id="KW-0175">Coiled coil</keyword>
<evidence type="ECO:0000313" key="2">
    <source>
        <dbReference type="EMBL" id="TDF95606.1"/>
    </source>
</evidence>
<protein>
    <submittedName>
        <fullName evidence="2">Uncharacterized protein</fullName>
    </submittedName>
</protein>
<proteinExistence type="predicted"/>
<keyword evidence="3" id="KW-1185">Reference proteome</keyword>
<comment type="caution">
    <text evidence="2">The sequence shown here is derived from an EMBL/GenBank/DDBJ whole genome shotgun (WGS) entry which is preliminary data.</text>
</comment>
<name>A0A4R5KJJ8_9MICC</name>
<dbReference type="Proteomes" id="UP000295511">
    <property type="component" value="Unassembled WGS sequence"/>
</dbReference>
<accession>A0A4R5KJJ8</accession>
<dbReference type="RefSeq" id="WP_133204337.1">
    <property type="nucleotide sequence ID" value="NZ_SMRU01000012.1"/>
</dbReference>
<evidence type="ECO:0000256" key="1">
    <source>
        <dbReference type="SAM" id="Coils"/>
    </source>
</evidence>
<dbReference type="AlphaFoldDB" id="A0A4R5KJJ8"/>
<reference evidence="2 3" key="1">
    <citation type="submission" date="2019-03" db="EMBL/GenBank/DDBJ databases">
        <title>Whole genome sequence of Arthrobacter sp JH1-1.</title>
        <authorList>
            <person name="Trinh H.N."/>
        </authorList>
    </citation>
    <scope>NUCLEOTIDE SEQUENCE [LARGE SCALE GENOMIC DNA]</scope>
    <source>
        <strain evidence="2 3">JH1-1</strain>
    </source>
</reference>